<feature type="transmembrane region" description="Helical" evidence="1">
    <location>
        <begin position="95"/>
        <end position="115"/>
    </location>
</feature>
<keyword evidence="3" id="KW-1185">Reference proteome</keyword>
<protein>
    <submittedName>
        <fullName evidence="2">DUF3307 domain-containing protein</fullName>
    </submittedName>
</protein>
<feature type="transmembrane region" description="Helical" evidence="1">
    <location>
        <begin position="216"/>
        <end position="239"/>
    </location>
</feature>
<comment type="caution">
    <text evidence="2">The sequence shown here is derived from an EMBL/GenBank/DDBJ whole genome shotgun (WGS) entry which is preliminary data.</text>
</comment>
<evidence type="ECO:0000313" key="2">
    <source>
        <dbReference type="EMBL" id="GAA4332114.1"/>
    </source>
</evidence>
<keyword evidence="1" id="KW-0812">Transmembrane</keyword>
<feature type="transmembrane region" description="Helical" evidence="1">
    <location>
        <begin position="6"/>
        <end position="30"/>
    </location>
</feature>
<dbReference type="Proteomes" id="UP001501725">
    <property type="component" value="Unassembled WGS sequence"/>
</dbReference>
<organism evidence="2 3">
    <name type="scientific">Flaviaesturariibacter amylovorans</name>
    <dbReference type="NCBI Taxonomy" id="1084520"/>
    <lineage>
        <taxon>Bacteria</taxon>
        <taxon>Pseudomonadati</taxon>
        <taxon>Bacteroidota</taxon>
        <taxon>Chitinophagia</taxon>
        <taxon>Chitinophagales</taxon>
        <taxon>Chitinophagaceae</taxon>
        <taxon>Flaviaestuariibacter</taxon>
    </lineage>
</organism>
<evidence type="ECO:0000256" key="1">
    <source>
        <dbReference type="SAM" id="Phobius"/>
    </source>
</evidence>
<feature type="transmembrane region" description="Helical" evidence="1">
    <location>
        <begin position="178"/>
        <end position="204"/>
    </location>
</feature>
<reference evidence="3" key="1">
    <citation type="journal article" date="2019" name="Int. J. Syst. Evol. Microbiol.">
        <title>The Global Catalogue of Microorganisms (GCM) 10K type strain sequencing project: providing services to taxonomists for standard genome sequencing and annotation.</title>
        <authorList>
            <consortium name="The Broad Institute Genomics Platform"/>
            <consortium name="The Broad Institute Genome Sequencing Center for Infectious Disease"/>
            <person name="Wu L."/>
            <person name="Ma J."/>
        </authorList>
    </citation>
    <scope>NUCLEOTIDE SEQUENCE [LARGE SCALE GENOMIC DNA]</scope>
    <source>
        <strain evidence="3">JCM 17919</strain>
    </source>
</reference>
<keyword evidence="1" id="KW-1133">Transmembrane helix</keyword>
<gene>
    <name evidence="2" type="ORF">GCM10023184_24450</name>
</gene>
<feature type="transmembrane region" description="Helical" evidence="1">
    <location>
        <begin position="127"/>
        <end position="149"/>
    </location>
</feature>
<dbReference type="Pfam" id="PF11750">
    <property type="entry name" value="DUF3307"/>
    <property type="match status" value="1"/>
</dbReference>
<accession>A0ABP8H030</accession>
<name>A0ABP8H030_9BACT</name>
<dbReference type="RefSeq" id="WP_345256020.1">
    <property type="nucleotide sequence ID" value="NZ_BAABGY010000007.1"/>
</dbReference>
<feature type="transmembrane region" description="Helical" evidence="1">
    <location>
        <begin position="42"/>
        <end position="75"/>
    </location>
</feature>
<keyword evidence="1" id="KW-0472">Membrane</keyword>
<evidence type="ECO:0000313" key="3">
    <source>
        <dbReference type="Proteomes" id="UP001501725"/>
    </source>
</evidence>
<proteinExistence type="predicted"/>
<sequence length="240" mass="26827">MLYHDALLWIARVLLAHLLTDFLLQAGSWVRDRKVRHFASPWLYAHGGVTLLGALLLGGFAHWGAALVVGVTHTLIDGWKSYRRDNWQYFLLDQLLHVSVILLVGFWPLLTFDGIGEEWNTIQSSKMLWLAGAGLMLQTAPASIFIGLVTRDWRRQIPDVDQATLAHAGKYIGMIERVLIFVLVLRGQFEIIGFLIALKGILRFADEKRSETKTEYLLIGTLLSIGIALLSGLAVAALLK</sequence>
<dbReference type="InterPro" id="IPR021737">
    <property type="entry name" value="Phage_phiKZ_Orf197"/>
</dbReference>
<dbReference type="EMBL" id="BAABGY010000007">
    <property type="protein sequence ID" value="GAA4332114.1"/>
    <property type="molecule type" value="Genomic_DNA"/>
</dbReference>